<gene>
    <name evidence="2" type="ORF">BXYJ_LOCUS10826</name>
</gene>
<dbReference type="Proteomes" id="UP000095284">
    <property type="component" value="Unplaced"/>
</dbReference>
<evidence type="ECO:0000259" key="1">
    <source>
        <dbReference type="Pfam" id="PF18701"/>
    </source>
</evidence>
<sequence length="254" mass="29323">MPSNQQDSTSVDHCEQRMASLRTATGLSSHQPDNTPYFVAGSKMYLHLQNIAWTHTTPNASWRGVTLDKFWARWRKEYLADRGNYQEKQTLIPRPEPEKPRGEWKMARIKRAIKSNDGITRNCEIILNVCRLEAMTVRQQTLLNGVPEGREEKNPPEVLSEEECKKMIAERKRKHGELVKGRSIYRTHNKVSIDPPNRIMTFLKWRKGGYQEKLPPGRNKSIRPLRKPISSFTPTSLIHFFSVPSIISECSARA</sequence>
<dbReference type="Pfam" id="PF18701">
    <property type="entry name" value="DUF5641"/>
    <property type="match status" value="1"/>
</dbReference>
<dbReference type="WBParaSite" id="BXY_0928400.1">
    <property type="protein sequence ID" value="BXY_0928400.1"/>
    <property type="gene ID" value="BXY_0928400"/>
</dbReference>
<name>A0A1I7S8E1_BURXY</name>
<evidence type="ECO:0000313" key="4">
    <source>
        <dbReference type="Proteomes" id="UP000095284"/>
    </source>
</evidence>
<reference evidence="6" key="1">
    <citation type="submission" date="2016-11" db="UniProtKB">
        <authorList>
            <consortium name="WormBaseParasite"/>
        </authorList>
    </citation>
    <scope>IDENTIFICATION</scope>
</reference>
<organism evidence="4 6">
    <name type="scientific">Bursaphelenchus xylophilus</name>
    <name type="common">Pinewood nematode worm</name>
    <name type="synonym">Aphelenchoides xylophilus</name>
    <dbReference type="NCBI Taxonomy" id="6326"/>
    <lineage>
        <taxon>Eukaryota</taxon>
        <taxon>Metazoa</taxon>
        <taxon>Ecdysozoa</taxon>
        <taxon>Nematoda</taxon>
        <taxon>Chromadorea</taxon>
        <taxon>Rhabditida</taxon>
        <taxon>Tylenchina</taxon>
        <taxon>Tylenchomorpha</taxon>
        <taxon>Aphelenchoidea</taxon>
        <taxon>Aphelenchoididae</taxon>
        <taxon>Bursaphelenchus</taxon>
    </lineage>
</organism>
<evidence type="ECO:0000313" key="6">
    <source>
        <dbReference type="WBParaSite" id="BXY_0928400.1"/>
    </source>
</evidence>
<keyword evidence="5" id="KW-1185">Reference proteome</keyword>
<dbReference type="EMBL" id="CAJFDI010000005">
    <property type="protein sequence ID" value="CAD5230116.1"/>
    <property type="molecule type" value="Genomic_DNA"/>
</dbReference>
<dbReference type="EMBL" id="CAJFCV020000005">
    <property type="protein sequence ID" value="CAG9121004.1"/>
    <property type="molecule type" value="Genomic_DNA"/>
</dbReference>
<dbReference type="InterPro" id="IPR040676">
    <property type="entry name" value="DUF5641"/>
</dbReference>
<dbReference type="Proteomes" id="UP000582659">
    <property type="component" value="Unassembled WGS sequence"/>
</dbReference>
<accession>A0A1I7S8E1</accession>
<dbReference type="AlphaFoldDB" id="A0A1I7S8E1"/>
<evidence type="ECO:0000313" key="5">
    <source>
        <dbReference type="Proteomes" id="UP000659654"/>
    </source>
</evidence>
<feature type="domain" description="DUF5641" evidence="1">
    <location>
        <begin position="67"/>
        <end position="125"/>
    </location>
</feature>
<evidence type="ECO:0000313" key="3">
    <source>
        <dbReference type="EMBL" id="CAG9121004.1"/>
    </source>
</evidence>
<dbReference type="Proteomes" id="UP000659654">
    <property type="component" value="Unassembled WGS sequence"/>
</dbReference>
<protein>
    <submittedName>
        <fullName evidence="2">(pine wood nematode) hypothetical protein</fullName>
    </submittedName>
    <submittedName>
        <fullName evidence="6">DUF5641 domain-containing protein</fullName>
    </submittedName>
</protein>
<proteinExistence type="predicted"/>
<evidence type="ECO:0000313" key="2">
    <source>
        <dbReference type="EMBL" id="CAD5230116.1"/>
    </source>
</evidence>
<reference evidence="3" key="2">
    <citation type="submission" date="2020-08" db="EMBL/GenBank/DDBJ databases">
        <authorList>
            <person name="Kikuchi T."/>
        </authorList>
    </citation>
    <scope>NUCLEOTIDE SEQUENCE</scope>
    <source>
        <strain evidence="2">Ka4C1</strain>
    </source>
</reference>